<name>A0A2W7NQN0_9RHOB</name>
<gene>
    <name evidence="2" type="ORF">LX81_03161</name>
</gene>
<dbReference type="AlphaFoldDB" id="A0A2W7NQN0"/>
<feature type="chain" id="PRO_5015973859" description="Lipoprotein" evidence="1">
    <location>
        <begin position="23"/>
        <end position="151"/>
    </location>
</feature>
<sequence length="151" mass="15561">MRTTLLLAAGLLALVPACGRLADSPLNPFGWLPEARPAAVTLGADAAADPRPLMDQVAALAVTPAPGGVVIRATGIAPAQGWYDGALVPVPTALPSTLAFAFRAAPPATPARVSTPRSREVTVALFVPEAEIRRVREIRVSGARNAQAVSR</sequence>
<dbReference type="Proteomes" id="UP000248916">
    <property type="component" value="Unassembled WGS sequence"/>
</dbReference>
<evidence type="ECO:0000313" key="3">
    <source>
        <dbReference type="Proteomes" id="UP000248916"/>
    </source>
</evidence>
<evidence type="ECO:0000256" key="1">
    <source>
        <dbReference type="SAM" id="SignalP"/>
    </source>
</evidence>
<comment type="caution">
    <text evidence="2">The sequence shown here is derived from an EMBL/GenBank/DDBJ whole genome shotgun (WGS) entry which is preliminary data.</text>
</comment>
<proteinExistence type="predicted"/>
<organism evidence="2 3">
    <name type="scientific">Palleronia aestuarii</name>
    <dbReference type="NCBI Taxonomy" id="568105"/>
    <lineage>
        <taxon>Bacteria</taxon>
        <taxon>Pseudomonadati</taxon>
        <taxon>Pseudomonadota</taxon>
        <taxon>Alphaproteobacteria</taxon>
        <taxon>Rhodobacterales</taxon>
        <taxon>Roseobacteraceae</taxon>
        <taxon>Palleronia</taxon>
    </lineage>
</organism>
<keyword evidence="3" id="KW-1185">Reference proteome</keyword>
<dbReference type="OrthoDB" id="7773807at2"/>
<feature type="signal peptide" evidence="1">
    <location>
        <begin position="1"/>
        <end position="22"/>
    </location>
</feature>
<dbReference type="RefSeq" id="WP_111538242.1">
    <property type="nucleotide sequence ID" value="NZ_QKZL01000017.1"/>
</dbReference>
<keyword evidence="1" id="KW-0732">Signal</keyword>
<dbReference type="EMBL" id="QKZL01000017">
    <property type="protein sequence ID" value="PZX13612.1"/>
    <property type="molecule type" value="Genomic_DNA"/>
</dbReference>
<protein>
    <recommendedName>
        <fullName evidence="4">Lipoprotein</fullName>
    </recommendedName>
</protein>
<reference evidence="2 3" key="1">
    <citation type="submission" date="2018-06" db="EMBL/GenBank/DDBJ databases">
        <title>Genomic Encyclopedia of Archaeal and Bacterial Type Strains, Phase II (KMG-II): from individual species to whole genera.</title>
        <authorList>
            <person name="Goeker M."/>
        </authorList>
    </citation>
    <scope>NUCLEOTIDE SEQUENCE [LARGE SCALE GENOMIC DNA]</scope>
    <source>
        <strain evidence="2 3">DSM 22009</strain>
    </source>
</reference>
<accession>A0A2W7NQN0</accession>
<evidence type="ECO:0008006" key="4">
    <source>
        <dbReference type="Google" id="ProtNLM"/>
    </source>
</evidence>
<evidence type="ECO:0000313" key="2">
    <source>
        <dbReference type="EMBL" id="PZX13612.1"/>
    </source>
</evidence>